<evidence type="ECO:0000259" key="2">
    <source>
        <dbReference type="Pfam" id="PF11702"/>
    </source>
</evidence>
<dbReference type="InterPro" id="IPR053043">
    <property type="entry name" value="Ras-cAMP_regulatory"/>
</dbReference>
<dbReference type="PANTHER" id="PTHR28014:SF1">
    <property type="entry name" value="NEGATIVE REGULATOR OF RAS-CAMP PATHWAY"/>
    <property type="match status" value="1"/>
</dbReference>
<dbReference type="GO" id="GO:0006808">
    <property type="term" value="P:regulation of nitrogen utilization"/>
    <property type="evidence" value="ECO:0007669"/>
    <property type="project" value="TreeGrafter"/>
</dbReference>
<feature type="compositionally biased region" description="Acidic residues" evidence="1">
    <location>
        <begin position="115"/>
        <end position="152"/>
    </location>
</feature>
<evidence type="ECO:0000313" key="3">
    <source>
        <dbReference type="EMBL" id="TID17758.1"/>
    </source>
</evidence>
<name>A0A4Z1NSA6_9PEZI</name>
<dbReference type="Proteomes" id="UP000298493">
    <property type="component" value="Unassembled WGS sequence"/>
</dbReference>
<comment type="caution">
    <text evidence="3">The sequence shown here is derived from an EMBL/GenBank/DDBJ whole genome shotgun (WGS) entry which is preliminary data.</text>
</comment>
<feature type="region of interest" description="Disordered" evidence="1">
    <location>
        <begin position="91"/>
        <end position="172"/>
    </location>
</feature>
<dbReference type="AlphaFoldDB" id="A0A4Z1NSA6"/>
<evidence type="ECO:0000313" key="4">
    <source>
        <dbReference type="Proteomes" id="UP000298493"/>
    </source>
</evidence>
<dbReference type="OrthoDB" id="5054775at2759"/>
<feature type="compositionally biased region" description="Basic and acidic residues" evidence="1">
    <location>
        <begin position="100"/>
        <end position="114"/>
    </location>
</feature>
<dbReference type="Pfam" id="PF11702">
    <property type="entry name" value="DUF3295"/>
    <property type="match status" value="1"/>
</dbReference>
<keyword evidence="4" id="KW-1185">Reference proteome</keyword>
<feature type="compositionally biased region" description="Pro residues" evidence="1">
    <location>
        <begin position="7"/>
        <end position="23"/>
    </location>
</feature>
<protein>
    <recommendedName>
        <fullName evidence="2">DUF3295 domain-containing protein</fullName>
    </recommendedName>
</protein>
<dbReference type="InterPro" id="IPR021711">
    <property type="entry name" value="DUF3295"/>
</dbReference>
<feature type="compositionally biased region" description="Polar residues" evidence="1">
    <location>
        <begin position="155"/>
        <end position="166"/>
    </location>
</feature>
<proteinExistence type="predicted"/>
<dbReference type="PANTHER" id="PTHR28014">
    <property type="entry name" value="NEGATIVE REGULATOR OF RAS-CAMP PATHWAY"/>
    <property type="match status" value="1"/>
</dbReference>
<dbReference type="EMBL" id="SNSC02000015">
    <property type="protein sequence ID" value="TID17758.1"/>
    <property type="molecule type" value="Genomic_DNA"/>
</dbReference>
<sequence>MQSRGPSPAPAPTFLPTPPPSPSHYPLFTHPTHPTPHIPDHPPLPTTIPDIPPSSPSHPTRIVHGFSGRRISFSKDFISSLHPTKKVATFQLGSSSSDGDSLKSRSIQDQRNESEEVFDDTDEEDEEEEDRSGSSIEDEDVEDDWEDDDDDEPRNSPTINQPTFQRVDSKPNLVSRRSLLTTLIQEKDRAAALQNAASRSIPEIRRWRTTFPNGPLGYSPKNALQGFAQNLAQGLAPASRARPIKITTSNTNSPALSPSITRRNMLSTEFTESLRKHLLWDRQVNRSALKRRHTAQDMTTKPQNLPGGVPTAPFIQSKGLKDDIWKYYCQLGLDGYHSTGW</sequence>
<dbReference type="GO" id="GO:0000122">
    <property type="term" value="P:negative regulation of transcription by RNA polymerase II"/>
    <property type="evidence" value="ECO:0007669"/>
    <property type="project" value="TreeGrafter"/>
</dbReference>
<feature type="domain" description="DUF3295" evidence="2">
    <location>
        <begin position="103"/>
        <end position="341"/>
    </location>
</feature>
<dbReference type="STRING" id="86259.A0A4Z1NSA6"/>
<feature type="region of interest" description="Disordered" evidence="1">
    <location>
        <begin position="290"/>
        <end position="309"/>
    </location>
</feature>
<dbReference type="GO" id="GO:0005737">
    <property type="term" value="C:cytoplasm"/>
    <property type="evidence" value="ECO:0007669"/>
    <property type="project" value="TreeGrafter"/>
</dbReference>
<accession>A0A4Z1NSA6</accession>
<reference evidence="3 4" key="1">
    <citation type="submission" date="2019-04" db="EMBL/GenBank/DDBJ databases">
        <title>High contiguity whole genome sequence and gene annotation resource for two Venturia nashicola isolates.</title>
        <authorList>
            <person name="Prokchorchik M."/>
            <person name="Won K."/>
            <person name="Lee Y."/>
            <person name="Choi E.D."/>
            <person name="Segonzac C."/>
            <person name="Sohn K.H."/>
        </authorList>
    </citation>
    <scope>NUCLEOTIDE SEQUENCE [LARGE SCALE GENOMIC DNA]</scope>
    <source>
        <strain evidence="3 4">PRI2</strain>
    </source>
</reference>
<gene>
    <name evidence="3" type="ORF">E6O75_ATG10403</name>
</gene>
<dbReference type="GO" id="GO:0031930">
    <property type="term" value="P:mitochondria-nucleus signaling pathway"/>
    <property type="evidence" value="ECO:0007669"/>
    <property type="project" value="TreeGrafter"/>
</dbReference>
<organism evidence="3 4">
    <name type="scientific">Venturia nashicola</name>
    <dbReference type="NCBI Taxonomy" id="86259"/>
    <lineage>
        <taxon>Eukaryota</taxon>
        <taxon>Fungi</taxon>
        <taxon>Dikarya</taxon>
        <taxon>Ascomycota</taxon>
        <taxon>Pezizomycotina</taxon>
        <taxon>Dothideomycetes</taxon>
        <taxon>Pleosporomycetidae</taxon>
        <taxon>Venturiales</taxon>
        <taxon>Venturiaceae</taxon>
        <taxon>Venturia</taxon>
    </lineage>
</organism>
<feature type="region of interest" description="Disordered" evidence="1">
    <location>
        <begin position="1"/>
        <end position="66"/>
    </location>
</feature>
<evidence type="ECO:0000256" key="1">
    <source>
        <dbReference type="SAM" id="MobiDB-lite"/>
    </source>
</evidence>
<feature type="compositionally biased region" description="Pro residues" evidence="1">
    <location>
        <begin position="33"/>
        <end position="56"/>
    </location>
</feature>